<dbReference type="GO" id="GO:0005524">
    <property type="term" value="F:ATP binding"/>
    <property type="evidence" value="ECO:0007669"/>
    <property type="project" value="UniProtKB-KW"/>
</dbReference>
<dbReference type="GO" id="GO:0005634">
    <property type="term" value="C:nucleus"/>
    <property type="evidence" value="ECO:0007669"/>
    <property type="project" value="TreeGrafter"/>
</dbReference>
<dbReference type="SMART" id="SM00490">
    <property type="entry name" value="HELICc"/>
    <property type="match status" value="1"/>
</dbReference>
<dbReference type="AlphaFoldDB" id="A0A8H3FA69"/>
<feature type="domain" description="Helicase C-terminal" evidence="5">
    <location>
        <begin position="667"/>
        <end position="821"/>
    </location>
</feature>
<dbReference type="InterPro" id="IPR049730">
    <property type="entry name" value="SNF2/RAD54-like_C"/>
</dbReference>
<accession>A0A8H3FA69</accession>
<keyword evidence="2" id="KW-0378">Hydrolase</keyword>
<dbReference type="PANTHER" id="PTHR45626:SF52">
    <property type="entry name" value="SINGLE-STRANDED DNA-DEPENDENT ATPASE (EUROFUNG)"/>
    <property type="match status" value="1"/>
</dbReference>
<dbReference type="GO" id="GO:0006281">
    <property type="term" value="P:DNA repair"/>
    <property type="evidence" value="ECO:0007669"/>
    <property type="project" value="TreeGrafter"/>
</dbReference>
<evidence type="ECO:0000259" key="5">
    <source>
        <dbReference type="PROSITE" id="PS51194"/>
    </source>
</evidence>
<dbReference type="InterPro" id="IPR050628">
    <property type="entry name" value="SNF2_RAD54_helicase_TF"/>
</dbReference>
<proteinExistence type="predicted"/>
<evidence type="ECO:0000256" key="2">
    <source>
        <dbReference type="ARBA" id="ARBA00022801"/>
    </source>
</evidence>
<dbReference type="GO" id="GO:0008094">
    <property type="term" value="F:ATP-dependent activity, acting on DNA"/>
    <property type="evidence" value="ECO:0007669"/>
    <property type="project" value="TreeGrafter"/>
</dbReference>
<evidence type="ECO:0000256" key="3">
    <source>
        <dbReference type="ARBA" id="ARBA00022840"/>
    </source>
</evidence>
<dbReference type="Pfam" id="PF00271">
    <property type="entry name" value="Helicase_C"/>
    <property type="match status" value="1"/>
</dbReference>
<sequence length="833" mass="94602">MSDTYNVNEVPVALSILRDSGILLDSNTKNTLGTLDQNGKKILDVLQREISIELFADHSVARSEVSRGKNLRSTSQTQQPTLWPRLELYAVLYGPIKLFELVGAFAAKCHVYLQHPRHCSRNVPYRNPHCLSPEDDRTIYTLDLKNTSGCERGSVFEFSANPIDLFADSTVQGALSDADPPQIIKTDLYKHQKQALTFMIQRERGWAMVGHHRDIWKEIHEVPARVLYQNIISGMKQTRPPNQFRGGLLIDAPGLGKSLSIIALLASGFQSQNQIQNQIQSQSSSKIASPSTTLLVVPKTLIQMWKDEVQKHLRSPDSLKYCVYYGKDRIKSLEQVENYALVITTYSVVRLDWKAWLAKPEDRLTLHSTNWGRIVLDEAHVIREPSRSLSKSICALEADRRWAVTGTPIQNRLTDLFSLFKFLRCSPFDDQKVFNIQVTQNWKTRSDPDSVAKLKTLVTCLSLRRPKTTIELLPRRDDLVYLDFSREEWEGYQRVKSQTLHNLDNVGGQDGGTRFLNALKWVNELRLMCTHGTMNFKETQRIEELPPPWSVQEAQARFDQLDGVGLAKCSNAACCQDLSSALSTETDAEHEDEPFIGESLELWCSLCSKDYGNTATKVFKICNHLPRRSQKQVVRGKNKKCLETDSSGPSSLIALKEHDRLPTKVKRLLQDLLETPEDTKSVVFSSWTKTFDIVQPQLWAHSIRCVRLDGSLSTNSRANVLRVFRGEPGIRVLLATISCGGIGLDLTAASRAYIMEPQWNPMSESQALDRIYRLGQLKEVTTTRYIMRGSWEEQVLKLQRRKQELADLTLDGEGIRRADLTYGRLQYLKELVG</sequence>
<gene>
    <name evidence="6" type="ORF">ALECFALPRED_001628</name>
</gene>
<dbReference type="SMART" id="SM00487">
    <property type="entry name" value="DEXDc"/>
    <property type="match status" value="1"/>
</dbReference>
<evidence type="ECO:0000256" key="1">
    <source>
        <dbReference type="ARBA" id="ARBA00022741"/>
    </source>
</evidence>
<dbReference type="Gene3D" id="3.40.50.10810">
    <property type="entry name" value="Tandem AAA-ATPase domain"/>
    <property type="match status" value="1"/>
</dbReference>
<feature type="domain" description="Helicase ATP-binding" evidence="4">
    <location>
        <begin position="238"/>
        <end position="426"/>
    </location>
</feature>
<dbReference type="InterPro" id="IPR038718">
    <property type="entry name" value="SNF2-like_sf"/>
</dbReference>
<evidence type="ECO:0000259" key="4">
    <source>
        <dbReference type="PROSITE" id="PS51192"/>
    </source>
</evidence>
<comment type="caution">
    <text evidence="6">The sequence shown here is derived from an EMBL/GenBank/DDBJ whole genome shotgun (WGS) entry which is preliminary data.</text>
</comment>
<protein>
    <submittedName>
        <fullName evidence="6">Uncharacterized protein</fullName>
    </submittedName>
</protein>
<organism evidence="6 7">
    <name type="scientific">Alectoria fallacina</name>
    <dbReference type="NCBI Taxonomy" id="1903189"/>
    <lineage>
        <taxon>Eukaryota</taxon>
        <taxon>Fungi</taxon>
        <taxon>Dikarya</taxon>
        <taxon>Ascomycota</taxon>
        <taxon>Pezizomycotina</taxon>
        <taxon>Lecanoromycetes</taxon>
        <taxon>OSLEUM clade</taxon>
        <taxon>Lecanoromycetidae</taxon>
        <taxon>Lecanorales</taxon>
        <taxon>Lecanorineae</taxon>
        <taxon>Parmeliaceae</taxon>
        <taxon>Alectoria</taxon>
    </lineage>
</organism>
<dbReference type="CDD" id="cd18793">
    <property type="entry name" value="SF2_C_SNF"/>
    <property type="match status" value="1"/>
</dbReference>
<dbReference type="CDD" id="cd18008">
    <property type="entry name" value="DEXDc_SHPRH-like"/>
    <property type="match status" value="1"/>
</dbReference>
<evidence type="ECO:0000313" key="7">
    <source>
        <dbReference type="Proteomes" id="UP000664203"/>
    </source>
</evidence>
<dbReference type="GO" id="GO:0016787">
    <property type="term" value="F:hydrolase activity"/>
    <property type="evidence" value="ECO:0007669"/>
    <property type="project" value="UniProtKB-KW"/>
</dbReference>
<dbReference type="OrthoDB" id="448448at2759"/>
<dbReference type="PANTHER" id="PTHR45626">
    <property type="entry name" value="TRANSCRIPTION TERMINATION FACTOR 2-RELATED"/>
    <property type="match status" value="1"/>
</dbReference>
<keyword evidence="3" id="KW-0067">ATP-binding</keyword>
<dbReference type="InterPro" id="IPR001650">
    <property type="entry name" value="Helicase_C-like"/>
</dbReference>
<dbReference type="InterPro" id="IPR014001">
    <property type="entry name" value="Helicase_ATP-bd"/>
</dbReference>
<name>A0A8H3FA69_9LECA</name>
<reference evidence="6" key="1">
    <citation type="submission" date="2021-03" db="EMBL/GenBank/DDBJ databases">
        <authorList>
            <person name="Tagirdzhanova G."/>
        </authorList>
    </citation>
    <scope>NUCLEOTIDE SEQUENCE</scope>
</reference>
<dbReference type="SUPFAM" id="SSF52540">
    <property type="entry name" value="P-loop containing nucleoside triphosphate hydrolases"/>
    <property type="match status" value="2"/>
</dbReference>
<evidence type="ECO:0000313" key="6">
    <source>
        <dbReference type="EMBL" id="CAF9920809.1"/>
    </source>
</evidence>
<dbReference type="PROSITE" id="PS51194">
    <property type="entry name" value="HELICASE_CTER"/>
    <property type="match status" value="1"/>
</dbReference>
<dbReference type="Proteomes" id="UP000664203">
    <property type="component" value="Unassembled WGS sequence"/>
</dbReference>
<dbReference type="InterPro" id="IPR000330">
    <property type="entry name" value="SNF2_N"/>
</dbReference>
<keyword evidence="1" id="KW-0547">Nucleotide-binding</keyword>
<dbReference type="PROSITE" id="PS51192">
    <property type="entry name" value="HELICASE_ATP_BIND_1"/>
    <property type="match status" value="1"/>
</dbReference>
<keyword evidence="7" id="KW-1185">Reference proteome</keyword>
<dbReference type="EMBL" id="CAJPDR010000139">
    <property type="protein sequence ID" value="CAF9920809.1"/>
    <property type="molecule type" value="Genomic_DNA"/>
</dbReference>
<dbReference type="Pfam" id="PF00176">
    <property type="entry name" value="SNF2-rel_dom"/>
    <property type="match status" value="1"/>
</dbReference>
<dbReference type="Gene3D" id="3.40.50.300">
    <property type="entry name" value="P-loop containing nucleotide triphosphate hydrolases"/>
    <property type="match status" value="1"/>
</dbReference>
<dbReference type="InterPro" id="IPR027417">
    <property type="entry name" value="P-loop_NTPase"/>
</dbReference>